<keyword evidence="1" id="KW-1133">Transmembrane helix</keyword>
<dbReference type="PANTHER" id="PTHR36009:SF3">
    <property type="entry name" value="TRANSMEMBRANE PROTEIN"/>
    <property type="match status" value="1"/>
</dbReference>
<comment type="caution">
    <text evidence="2">The sequence shown here is derived from an EMBL/GenBank/DDBJ whole genome shotgun (WGS) entry which is preliminary data.</text>
</comment>
<reference evidence="3" key="1">
    <citation type="journal article" date="2021" name="Science">
        <title>Hunting the eagle killer: A cyanobacterial neurotoxin causes vacuolar myelinopathy.</title>
        <authorList>
            <person name="Breinlinger S."/>
            <person name="Phillips T.J."/>
            <person name="Haram B.N."/>
            <person name="Mares J."/>
            <person name="Martinez Yerena J.A."/>
            <person name="Hrouzek P."/>
            <person name="Sobotka R."/>
            <person name="Henderson W.M."/>
            <person name="Schmieder P."/>
            <person name="Williams S.M."/>
            <person name="Lauderdale J.D."/>
            <person name="Wilde H.D."/>
            <person name="Gerrin W."/>
            <person name="Kust A."/>
            <person name="Washington J.W."/>
            <person name="Wagner C."/>
            <person name="Geier B."/>
            <person name="Liebeke M."/>
            <person name="Enke H."/>
            <person name="Niedermeyer T.H.J."/>
            <person name="Wilde S.B."/>
        </authorList>
    </citation>
    <scope>NUCLEOTIDE SEQUENCE [LARGE SCALE GENOMIC DNA]</scope>
    <source>
        <strain evidence="3">Thurmond2011</strain>
    </source>
</reference>
<feature type="transmembrane region" description="Helical" evidence="1">
    <location>
        <begin position="185"/>
        <end position="205"/>
    </location>
</feature>
<name>A0AAP5IFI5_9CYAN</name>
<feature type="transmembrane region" description="Helical" evidence="1">
    <location>
        <begin position="75"/>
        <end position="98"/>
    </location>
</feature>
<dbReference type="RefSeq" id="WP_208340038.1">
    <property type="nucleotide sequence ID" value="NZ_CAWQFN010000587.1"/>
</dbReference>
<keyword evidence="1" id="KW-0472">Membrane</keyword>
<gene>
    <name evidence="2" type="ORF">G7B40_029660</name>
</gene>
<evidence type="ECO:0000313" key="3">
    <source>
        <dbReference type="Proteomes" id="UP000667802"/>
    </source>
</evidence>
<dbReference type="EMBL" id="JAALHA020000019">
    <property type="protein sequence ID" value="MDR9898693.1"/>
    <property type="molecule type" value="Genomic_DNA"/>
</dbReference>
<evidence type="ECO:0000313" key="2">
    <source>
        <dbReference type="EMBL" id="MDR9898693.1"/>
    </source>
</evidence>
<dbReference type="AlphaFoldDB" id="A0AAP5IFI5"/>
<proteinExistence type="predicted"/>
<keyword evidence="1" id="KW-0812">Transmembrane</keyword>
<accession>A0AAP5IFI5</accession>
<feature type="transmembrane region" description="Helical" evidence="1">
    <location>
        <begin position="44"/>
        <end position="68"/>
    </location>
</feature>
<keyword evidence="3" id="KW-1185">Reference proteome</keyword>
<sequence>MVRKIAFGAFWLGFLTYAFIFAPPDQPDTLELIKNLSIGQWQGINPIIVALFNIMGVWPAIYSCVLFIDGRGQKIRAWVFATASFAVGAFALLPYLALREPNQKFVGNKNAFIKVLDSRLTGIALTIAASLIVIYGFSGGNWTDFVHQWQTSRFIHVMSLDFCLLCLLFPTLLKDDMARRDVKNPQLFWLISLVPLFGPLLYLCVRPPLQEVGESPNIANMQAQQ</sequence>
<evidence type="ECO:0000256" key="1">
    <source>
        <dbReference type="SAM" id="Phobius"/>
    </source>
</evidence>
<feature type="transmembrane region" description="Helical" evidence="1">
    <location>
        <begin position="154"/>
        <end position="173"/>
    </location>
</feature>
<protein>
    <submittedName>
        <fullName evidence="2">DUF2834 domain-containing protein</fullName>
    </submittedName>
</protein>
<feature type="transmembrane region" description="Helical" evidence="1">
    <location>
        <begin position="118"/>
        <end position="142"/>
    </location>
</feature>
<organism evidence="2 3">
    <name type="scientific">Aetokthonos hydrillicola Thurmond2011</name>
    <dbReference type="NCBI Taxonomy" id="2712845"/>
    <lineage>
        <taxon>Bacteria</taxon>
        <taxon>Bacillati</taxon>
        <taxon>Cyanobacteriota</taxon>
        <taxon>Cyanophyceae</taxon>
        <taxon>Nostocales</taxon>
        <taxon>Hapalosiphonaceae</taxon>
        <taxon>Aetokthonos</taxon>
    </lineage>
</organism>
<dbReference type="Proteomes" id="UP000667802">
    <property type="component" value="Unassembled WGS sequence"/>
</dbReference>
<dbReference type="PANTHER" id="PTHR36009">
    <property type="match status" value="1"/>
</dbReference>